<dbReference type="OrthoDB" id="8678477at2"/>
<evidence type="ECO:0000256" key="2">
    <source>
        <dbReference type="SAM" id="SignalP"/>
    </source>
</evidence>
<dbReference type="SUPFAM" id="SSF53850">
    <property type="entry name" value="Periplasmic binding protein-like II"/>
    <property type="match status" value="1"/>
</dbReference>
<dbReference type="HOGENOM" id="CLU_045683_0_1_4"/>
<proteinExistence type="inferred from homology"/>
<dbReference type="PANTHER" id="PTHR42928">
    <property type="entry name" value="TRICARBOXYLATE-BINDING PROTEIN"/>
    <property type="match status" value="1"/>
</dbReference>
<feature type="signal peptide" evidence="2">
    <location>
        <begin position="1"/>
        <end position="26"/>
    </location>
</feature>
<protein>
    <submittedName>
        <fullName evidence="3">Exported protein</fullName>
    </submittedName>
</protein>
<feature type="chain" id="PRO_5004211697" evidence="2">
    <location>
        <begin position="27"/>
        <end position="326"/>
    </location>
</feature>
<evidence type="ECO:0000313" key="3">
    <source>
        <dbReference type="EMBL" id="CAJ49394.1"/>
    </source>
</evidence>
<dbReference type="KEGG" id="bav:BAV1786"/>
<keyword evidence="4" id="KW-1185">Reference proteome</keyword>
<dbReference type="Gene3D" id="3.40.190.10">
    <property type="entry name" value="Periplasmic binding protein-like II"/>
    <property type="match status" value="1"/>
</dbReference>
<dbReference type="Gene3D" id="3.40.190.150">
    <property type="entry name" value="Bordetella uptake gene, domain 1"/>
    <property type="match status" value="1"/>
</dbReference>
<evidence type="ECO:0000256" key="1">
    <source>
        <dbReference type="ARBA" id="ARBA00006987"/>
    </source>
</evidence>
<dbReference type="RefSeq" id="WP_012417455.1">
    <property type="nucleotide sequence ID" value="NC_010645.1"/>
</dbReference>
<dbReference type="STRING" id="360910.BAV1786"/>
<keyword evidence="2" id="KW-0732">Signal</keyword>
<dbReference type="CDD" id="cd07012">
    <property type="entry name" value="PBP2_Bug_TTT"/>
    <property type="match status" value="1"/>
</dbReference>
<dbReference type="AlphaFoldDB" id="Q2L0Y3"/>
<dbReference type="Pfam" id="PF03401">
    <property type="entry name" value="TctC"/>
    <property type="match status" value="1"/>
</dbReference>
<dbReference type="eggNOG" id="COG3181">
    <property type="taxonomic scope" value="Bacteria"/>
</dbReference>
<comment type="similarity">
    <text evidence="1">Belongs to the UPF0065 (bug) family.</text>
</comment>
<organism evidence="3 4">
    <name type="scientific">Bordetella avium (strain 197N)</name>
    <dbReference type="NCBI Taxonomy" id="360910"/>
    <lineage>
        <taxon>Bacteria</taxon>
        <taxon>Pseudomonadati</taxon>
        <taxon>Pseudomonadota</taxon>
        <taxon>Betaproteobacteria</taxon>
        <taxon>Burkholderiales</taxon>
        <taxon>Alcaligenaceae</taxon>
        <taxon>Bordetella</taxon>
    </lineage>
</organism>
<dbReference type="PANTHER" id="PTHR42928:SF5">
    <property type="entry name" value="BLR1237 PROTEIN"/>
    <property type="match status" value="1"/>
</dbReference>
<evidence type="ECO:0000313" key="4">
    <source>
        <dbReference type="Proteomes" id="UP000001977"/>
    </source>
</evidence>
<dbReference type="PIRSF" id="PIRSF017082">
    <property type="entry name" value="YflP"/>
    <property type="match status" value="1"/>
</dbReference>
<dbReference type="EMBL" id="AM167904">
    <property type="protein sequence ID" value="CAJ49394.1"/>
    <property type="molecule type" value="Genomic_DNA"/>
</dbReference>
<reference evidence="3 4" key="1">
    <citation type="journal article" date="2006" name="J. Bacteriol.">
        <title>Comparison of the genome sequence of the poultry pathogen Bordetella avium with those of B. bronchiseptica, B. pertussis, and B. parapertussis reveals extensive diversity in surface structures associated with host interaction.</title>
        <authorList>
            <person name="Sebaihia M."/>
            <person name="Preston A."/>
            <person name="Maskell D.J."/>
            <person name="Kuzmiak H."/>
            <person name="Connell T.D."/>
            <person name="King N.D."/>
            <person name="Orndorff P.E."/>
            <person name="Miyamoto D.M."/>
            <person name="Thomson N.R."/>
            <person name="Harris D."/>
            <person name="Goble A."/>
            <person name="Lord A."/>
            <person name="Murphy L."/>
            <person name="Quail M.A."/>
            <person name="Rutter S."/>
            <person name="Squares R."/>
            <person name="Squares S."/>
            <person name="Woodward J."/>
            <person name="Parkhill J."/>
            <person name="Temple L.M."/>
        </authorList>
    </citation>
    <scope>NUCLEOTIDE SEQUENCE [LARGE SCALE GENOMIC DNA]</scope>
    <source>
        <strain evidence="3 4">197N</strain>
    </source>
</reference>
<name>Q2L0Y3_BORA1</name>
<accession>Q2L0Y3</accession>
<dbReference type="InterPro" id="IPR005064">
    <property type="entry name" value="BUG"/>
</dbReference>
<dbReference type="InterPro" id="IPR042100">
    <property type="entry name" value="Bug_dom1"/>
</dbReference>
<sequence length="326" mass="33976">MTKIDVRGLAGALALSFAALAPAAHADNWPAQPLKAIVPFVPGSSPDQVARIVSEKAGSILGQTIVVDNQPGAGGNIGTEAIAKAQPDGYTFGVSITGPLVSNTLLFDKLPYDPATDLSPLTLAVHQPSVLVVPASSGIANIGQLLEALKRKPGNVNFASPGAGKVSHLAVELLLQQIGAQATHVPYPSLPAALSSLLSGDTQFGALPPIAVMPMVKDGRLNALALTSSKRSLVLPEIPTLAEVGVPGIEGSAWIGFVIASTVPADIQKKISDALIEAIRDPEVTQRLQAQLMDPVGSKPAEFRVYMDEERKRWEPLITKLGLKGQ</sequence>
<gene>
    <name evidence="3" type="primary">nagM</name>
    <name evidence="3" type="ordered locus">BAV1786</name>
</gene>
<dbReference type="Proteomes" id="UP000001977">
    <property type="component" value="Chromosome"/>
</dbReference>